<dbReference type="EMBL" id="SGIT01000002">
    <property type="protein sequence ID" value="RZF60244.1"/>
    <property type="molecule type" value="Genomic_DNA"/>
</dbReference>
<comment type="caution">
    <text evidence="2">The sequence shown here is derived from an EMBL/GenBank/DDBJ whole genome shotgun (WGS) entry which is preliminary data.</text>
</comment>
<feature type="transmembrane region" description="Helical" evidence="1">
    <location>
        <begin position="87"/>
        <end position="107"/>
    </location>
</feature>
<accession>A0A4Q6XS11</accession>
<gene>
    <name evidence="2" type="ORF">EWE74_14145</name>
</gene>
<feature type="transmembrane region" description="Helical" evidence="1">
    <location>
        <begin position="50"/>
        <end position="67"/>
    </location>
</feature>
<reference evidence="2 3" key="1">
    <citation type="submission" date="2019-02" db="EMBL/GenBank/DDBJ databases">
        <authorList>
            <person name="Li Y."/>
        </authorList>
    </citation>
    <scope>NUCLEOTIDE SEQUENCE [LARGE SCALE GENOMIC DNA]</scope>
    <source>
        <strain evidence="2 3">30C10-4-7</strain>
    </source>
</reference>
<keyword evidence="3" id="KW-1185">Reference proteome</keyword>
<feature type="transmembrane region" description="Helical" evidence="1">
    <location>
        <begin position="127"/>
        <end position="154"/>
    </location>
</feature>
<keyword evidence="1" id="KW-0472">Membrane</keyword>
<evidence type="ECO:0000313" key="3">
    <source>
        <dbReference type="Proteomes" id="UP000292855"/>
    </source>
</evidence>
<feature type="transmembrane region" description="Helical" evidence="1">
    <location>
        <begin position="12"/>
        <end position="30"/>
    </location>
</feature>
<dbReference type="OrthoDB" id="706156at2"/>
<keyword evidence="1" id="KW-1133">Transmembrane helix</keyword>
<keyword evidence="1" id="KW-0812">Transmembrane</keyword>
<sequence>MQFLYENRKKILIGIRVFIALLTSHILRWYGEPEGFFEIMAEEGFIEQYLLNAAALFVLFWFTNWLLHYQKPRLSRVRMSRKDRYMFLLKGLVLPICLSVIFGLWYYTHHDVPFSVVDYGKVVLPIVVVSLVTVLVLEGCFFALEGIAVLSRALRISRKGKRQIQLTRHRSDFPNVEVVSRKKDVREQQARELEIVKAFRNKREYGMVLQDFLLFDIVDRRVKAYDEDGNDYNFEFRALSRAKELLADNPLFFATGSWIVRYDLIEHFAKGEKRTLIIHLKAPFNSFLTLNKTQIKDFLDWYEGRYTHTVN</sequence>
<name>A0A4Q6XS11_9SPHI</name>
<proteinExistence type="predicted"/>
<evidence type="ECO:0008006" key="4">
    <source>
        <dbReference type="Google" id="ProtNLM"/>
    </source>
</evidence>
<organism evidence="2 3">
    <name type="scientific">Sphingobacterium corticibacterium</name>
    <dbReference type="NCBI Taxonomy" id="2484746"/>
    <lineage>
        <taxon>Bacteria</taxon>
        <taxon>Pseudomonadati</taxon>
        <taxon>Bacteroidota</taxon>
        <taxon>Sphingobacteriia</taxon>
        <taxon>Sphingobacteriales</taxon>
        <taxon>Sphingobacteriaceae</taxon>
        <taxon>Sphingobacterium</taxon>
    </lineage>
</organism>
<dbReference type="RefSeq" id="WP_130142162.1">
    <property type="nucleotide sequence ID" value="NZ_SGIT01000002.1"/>
</dbReference>
<dbReference type="Proteomes" id="UP000292855">
    <property type="component" value="Unassembled WGS sequence"/>
</dbReference>
<evidence type="ECO:0000313" key="2">
    <source>
        <dbReference type="EMBL" id="RZF60244.1"/>
    </source>
</evidence>
<dbReference type="AlphaFoldDB" id="A0A4Q6XS11"/>
<protein>
    <recommendedName>
        <fullName evidence="4">HTH LytTR-type domain-containing protein</fullName>
    </recommendedName>
</protein>
<evidence type="ECO:0000256" key="1">
    <source>
        <dbReference type="SAM" id="Phobius"/>
    </source>
</evidence>